<dbReference type="InterPro" id="IPR036388">
    <property type="entry name" value="WH-like_DNA-bd_sf"/>
</dbReference>
<proteinExistence type="predicted"/>
<dbReference type="InterPro" id="IPR014048">
    <property type="entry name" value="MethylDNA_cys_MeTrfase_DNA-bd"/>
</dbReference>
<dbReference type="Proteomes" id="UP000056090">
    <property type="component" value="Chromosome"/>
</dbReference>
<evidence type="ECO:0000313" key="4">
    <source>
        <dbReference type="Proteomes" id="UP000056090"/>
    </source>
</evidence>
<dbReference type="GO" id="GO:0032259">
    <property type="term" value="P:methylation"/>
    <property type="evidence" value="ECO:0007669"/>
    <property type="project" value="UniProtKB-KW"/>
</dbReference>
<keyword evidence="4" id="KW-1185">Reference proteome</keyword>
<dbReference type="GO" id="GO:0006281">
    <property type="term" value="P:DNA repair"/>
    <property type="evidence" value="ECO:0007669"/>
    <property type="project" value="InterPro"/>
</dbReference>
<dbReference type="PANTHER" id="PTHR42942">
    <property type="entry name" value="6-O-METHYLGUANINE DNA METHYLTRANSFERASE"/>
    <property type="match status" value="1"/>
</dbReference>
<dbReference type="AlphaFoldDB" id="A0A075P6R4"/>
<protein>
    <submittedName>
        <fullName evidence="3">Cysteine methyltransferase</fullName>
    </submittedName>
</protein>
<accession>A0A075P6R4</accession>
<dbReference type="Pfam" id="PF01035">
    <property type="entry name" value="DNA_binding_1"/>
    <property type="match status" value="1"/>
</dbReference>
<keyword evidence="3" id="KW-0808">Transferase</keyword>
<dbReference type="OrthoDB" id="9132167at2"/>
<dbReference type="RefSeq" id="WP_044058588.1">
    <property type="nucleotide sequence ID" value="NZ_CAXGHX010000008.1"/>
</dbReference>
<evidence type="ECO:0000259" key="2">
    <source>
        <dbReference type="Pfam" id="PF01035"/>
    </source>
</evidence>
<dbReference type="GeneID" id="78256988"/>
<reference evidence="3 4" key="1">
    <citation type="submission" date="2014-06" db="EMBL/GenBank/DDBJ databases">
        <title>Genomes of Alteromonas australica, a world apart.</title>
        <authorList>
            <person name="Gonzaga A."/>
            <person name="Lopez-Perez M."/>
            <person name="Rodriguez-Valera F."/>
        </authorList>
    </citation>
    <scope>NUCLEOTIDE SEQUENCE [LARGE SCALE GENOMIC DNA]</scope>
    <source>
        <strain evidence="3 4">H 17</strain>
    </source>
</reference>
<organism evidence="3 4">
    <name type="scientific">Alteromonas australica</name>
    <dbReference type="NCBI Taxonomy" id="589873"/>
    <lineage>
        <taxon>Bacteria</taxon>
        <taxon>Pseudomonadati</taxon>
        <taxon>Pseudomonadota</taxon>
        <taxon>Gammaproteobacteria</taxon>
        <taxon>Alteromonadales</taxon>
        <taxon>Alteromonadaceae</taxon>
        <taxon>Alteromonas/Salinimonas group</taxon>
        <taxon>Alteromonas</taxon>
    </lineage>
</organism>
<dbReference type="InterPro" id="IPR036217">
    <property type="entry name" value="MethylDNA_cys_MeTrfase_DNAb"/>
</dbReference>
<sequence>MINIQYQQRIESTLSMVPVGAVVSYGQLADLAGLPGKARLIAKYLKSSETQINWHRVIRSDGKIAFPENSEQANDQRRRLLSEGVLVTNNRVRMASFQWQPDMYTLLEKLRY</sequence>
<dbReference type="InterPro" id="IPR052520">
    <property type="entry name" value="ATL_DNA_repair"/>
</dbReference>
<evidence type="ECO:0000256" key="1">
    <source>
        <dbReference type="ARBA" id="ARBA00022763"/>
    </source>
</evidence>
<dbReference type="SUPFAM" id="SSF46767">
    <property type="entry name" value="Methylated DNA-protein cysteine methyltransferase, C-terminal domain"/>
    <property type="match status" value="1"/>
</dbReference>
<dbReference type="GO" id="GO:0008168">
    <property type="term" value="F:methyltransferase activity"/>
    <property type="evidence" value="ECO:0007669"/>
    <property type="project" value="UniProtKB-KW"/>
</dbReference>
<feature type="domain" description="Methylated-DNA-[protein]-cysteine S-methyltransferase DNA binding" evidence="2">
    <location>
        <begin position="6"/>
        <end position="85"/>
    </location>
</feature>
<dbReference type="EMBL" id="CP008849">
    <property type="protein sequence ID" value="AIG00621.1"/>
    <property type="molecule type" value="Genomic_DNA"/>
</dbReference>
<gene>
    <name evidence="3" type="ORF">EP13_19100</name>
</gene>
<dbReference type="PATRIC" id="fig|589873.4.peg.4435"/>
<dbReference type="KEGG" id="aal:EP13_19100"/>
<dbReference type="CDD" id="cd06445">
    <property type="entry name" value="ATase"/>
    <property type="match status" value="1"/>
</dbReference>
<evidence type="ECO:0000313" key="3">
    <source>
        <dbReference type="EMBL" id="AIG00621.1"/>
    </source>
</evidence>
<dbReference type="Gene3D" id="1.10.10.10">
    <property type="entry name" value="Winged helix-like DNA-binding domain superfamily/Winged helix DNA-binding domain"/>
    <property type="match status" value="1"/>
</dbReference>
<keyword evidence="3" id="KW-0489">Methyltransferase</keyword>
<name>A0A075P6R4_9ALTE</name>
<dbReference type="eggNOG" id="COG3695">
    <property type="taxonomic scope" value="Bacteria"/>
</dbReference>
<dbReference type="KEGG" id="aaus:EP12_20010"/>
<keyword evidence="1" id="KW-0227">DNA damage</keyword>
<dbReference type="PANTHER" id="PTHR42942:SF1">
    <property type="entry name" value="ALKYLTRANSFERASE-LIKE PROTEIN 1"/>
    <property type="match status" value="1"/>
</dbReference>